<feature type="region of interest" description="Disordered" evidence="1">
    <location>
        <begin position="1"/>
        <end position="25"/>
    </location>
</feature>
<proteinExistence type="predicted"/>
<evidence type="ECO:0000313" key="3">
    <source>
        <dbReference type="Proteomes" id="UP001139035"/>
    </source>
</evidence>
<evidence type="ECO:0000256" key="1">
    <source>
        <dbReference type="SAM" id="MobiDB-lite"/>
    </source>
</evidence>
<reference evidence="2" key="1">
    <citation type="submission" date="2022-01" db="EMBL/GenBank/DDBJ databases">
        <title>Jiella avicenniae sp. nov., a novel endophytic bacterium isolated from bark of Avicennia marina.</title>
        <authorList>
            <person name="Tuo L."/>
        </authorList>
    </citation>
    <scope>NUCLEOTIDE SEQUENCE</scope>
    <source>
        <strain evidence="2">CBK1P-4</strain>
    </source>
</reference>
<dbReference type="RefSeq" id="WP_233717125.1">
    <property type="nucleotide sequence ID" value="NZ_JAJUWU010000001.1"/>
</dbReference>
<organism evidence="2 3">
    <name type="scientific">Jiella avicenniae</name>
    <dbReference type="NCBI Taxonomy" id="2907202"/>
    <lineage>
        <taxon>Bacteria</taxon>
        <taxon>Pseudomonadati</taxon>
        <taxon>Pseudomonadota</taxon>
        <taxon>Alphaproteobacteria</taxon>
        <taxon>Hyphomicrobiales</taxon>
        <taxon>Aurantimonadaceae</taxon>
        <taxon>Jiella</taxon>
    </lineage>
</organism>
<name>A0A9X1NZ71_9HYPH</name>
<evidence type="ECO:0000313" key="2">
    <source>
        <dbReference type="EMBL" id="MCE7026421.1"/>
    </source>
</evidence>
<sequence length="140" mass="15372">MTEDGQDRHGVEPEEEAGGPEPSTADFLEMASRMLGGGFAGMEASPADLRGQIDAHRTAMKKEADIFRDTFSTPQGRKCLDILIDRTLRRRIYGAAFETSHLETLTVATIVRETENNFVAGILEAIAFADNKDTIVRQDA</sequence>
<feature type="compositionally biased region" description="Basic and acidic residues" evidence="1">
    <location>
        <begin position="1"/>
        <end position="12"/>
    </location>
</feature>
<protein>
    <submittedName>
        <fullName evidence="2">Uncharacterized protein</fullName>
    </submittedName>
</protein>
<dbReference type="AlphaFoldDB" id="A0A9X1NZ71"/>
<dbReference type="EMBL" id="JAJUWU010000001">
    <property type="protein sequence ID" value="MCE7026421.1"/>
    <property type="molecule type" value="Genomic_DNA"/>
</dbReference>
<dbReference type="Proteomes" id="UP001139035">
    <property type="component" value="Unassembled WGS sequence"/>
</dbReference>
<accession>A0A9X1NZ71</accession>
<keyword evidence="3" id="KW-1185">Reference proteome</keyword>
<gene>
    <name evidence="2" type="ORF">LZD57_00325</name>
</gene>
<comment type="caution">
    <text evidence="2">The sequence shown here is derived from an EMBL/GenBank/DDBJ whole genome shotgun (WGS) entry which is preliminary data.</text>
</comment>